<dbReference type="SUPFAM" id="SSF49562">
    <property type="entry name" value="C2 domain (Calcium/lipid-binding domain, CaLB)"/>
    <property type="match status" value="1"/>
</dbReference>
<dbReference type="GeneID" id="22911635"/>
<dbReference type="InterPro" id="IPR035892">
    <property type="entry name" value="C2_domain_sf"/>
</dbReference>
<dbReference type="Gene3D" id="2.60.40.150">
    <property type="entry name" value="C2 domain"/>
    <property type="match status" value="1"/>
</dbReference>
<dbReference type="PROSITE" id="PS50004">
    <property type="entry name" value="C2"/>
    <property type="match status" value="1"/>
</dbReference>
<dbReference type="VEuPathDB" id="CryptoDB:GNI_042550"/>
<feature type="domain" description="C2" evidence="3">
    <location>
        <begin position="1"/>
        <end position="104"/>
    </location>
</feature>
<comment type="caution">
    <text evidence="4">The sequence shown here is derived from an EMBL/GenBank/DDBJ whole genome shotgun (WGS) entry which is preliminary data.</text>
</comment>
<dbReference type="EMBL" id="AFNH02000324">
    <property type="protein sequence ID" value="EZG77400.1"/>
    <property type="molecule type" value="Genomic_DNA"/>
</dbReference>
<keyword evidence="5" id="KW-1185">Reference proteome</keyword>
<dbReference type="Pfam" id="PF00168">
    <property type="entry name" value="C2"/>
    <property type="match status" value="1"/>
</dbReference>
<gene>
    <name evidence="4" type="ORF">GNI_042550</name>
</gene>
<dbReference type="AlphaFoldDB" id="A0A023BA32"/>
<dbReference type="GO" id="GO:0046872">
    <property type="term" value="F:metal ion binding"/>
    <property type="evidence" value="ECO:0007669"/>
    <property type="project" value="UniProtKB-KW"/>
</dbReference>
<proteinExistence type="predicted"/>
<evidence type="ECO:0000256" key="1">
    <source>
        <dbReference type="ARBA" id="ARBA00022723"/>
    </source>
</evidence>
<organism evidence="4 5">
    <name type="scientific">Gregarina niphandrodes</name>
    <name type="common">Septate eugregarine</name>
    <dbReference type="NCBI Taxonomy" id="110365"/>
    <lineage>
        <taxon>Eukaryota</taxon>
        <taxon>Sar</taxon>
        <taxon>Alveolata</taxon>
        <taxon>Apicomplexa</taxon>
        <taxon>Conoidasida</taxon>
        <taxon>Gregarinasina</taxon>
        <taxon>Eugregarinorida</taxon>
        <taxon>Gregarinidae</taxon>
        <taxon>Gregarina</taxon>
    </lineage>
</organism>
<evidence type="ECO:0000259" key="3">
    <source>
        <dbReference type="PROSITE" id="PS50004"/>
    </source>
</evidence>
<dbReference type="PANTHER" id="PTHR46502:SF2">
    <property type="entry name" value="16 KDA PHLOEM PROTEIN 2"/>
    <property type="match status" value="1"/>
</dbReference>
<keyword evidence="2" id="KW-0106">Calcium</keyword>
<evidence type="ECO:0000256" key="2">
    <source>
        <dbReference type="ARBA" id="ARBA00022837"/>
    </source>
</evidence>
<accession>A0A023BA32</accession>
<dbReference type="RefSeq" id="XP_011129513.1">
    <property type="nucleotide sequence ID" value="XM_011131211.1"/>
</dbReference>
<dbReference type="Proteomes" id="UP000019763">
    <property type="component" value="Unassembled WGS sequence"/>
</dbReference>
<reference evidence="4" key="1">
    <citation type="submission" date="2013-12" db="EMBL/GenBank/DDBJ databases">
        <authorList>
            <person name="Omoto C.K."/>
            <person name="Sibley D."/>
            <person name="Venepally P."/>
            <person name="Hadjithomas M."/>
            <person name="Karamycheva S."/>
            <person name="Brunk B."/>
            <person name="Roos D."/>
            <person name="Caler E."/>
            <person name="Lorenzi H."/>
        </authorList>
    </citation>
    <scope>NUCLEOTIDE SEQUENCE</scope>
</reference>
<sequence>MQLSVTIHSAAGFQKHTGLVDKTDIYVELQCGAQSWRTSVAKDAGSHGSFEETWTFEADPGLSEILIKACDAKHLQSDELLAQGKIHFDQRPGFFYTGEVALQDDKHGREPCIRMTIQCS</sequence>
<dbReference type="OrthoDB" id="270970at2759"/>
<keyword evidence="1" id="KW-0479">Metal-binding</keyword>
<dbReference type="PANTHER" id="PTHR46502">
    <property type="entry name" value="C2 DOMAIN-CONTAINING"/>
    <property type="match status" value="1"/>
</dbReference>
<dbReference type="InterPro" id="IPR000008">
    <property type="entry name" value="C2_dom"/>
</dbReference>
<name>A0A023BA32_GRENI</name>
<evidence type="ECO:0000313" key="4">
    <source>
        <dbReference type="EMBL" id="EZG77400.1"/>
    </source>
</evidence>
<evidence type="ECO:0000313" key="5">
    <source>
        <dbReference type="Proteomes" id="UP000019763"/>
    </source>
</evidence>
<protein>
    <recommendedName>
        <fullName evidence="3">C2 domain-containing protein</fullName>
    </recommendedName>
</protein>